<reference evidence="14" key="1">
    <citation type="submission" date="2021-10" db="EMBL/GenBank/DDBJ databases">
        <title>The diversity and Nitrogen Metabolism of Culturable Nitrate-Utilizing Bacteria Within the Oxygen Minimum Zone of the Changjiang (Yangtze River)Estuary.</title>
        <authorList>
            <person name="Zhang D."/>
            <person name="Zheng J."/>
            <person name="Liu S."/>
            <person name="He W."/>
        </authorList>
    </citation>
    <scope>NUCLEOTIDE SEQUENCE</scope>
    <source>
        <strain evidence="14">FXH-223</strain>
    </source>
</reference>
<dbReference type="InterPro" id="IPR006664">
    <property type="entry name" value="OMP_bac"/>
</dbReference>
<evidence type="ECO:0000256" key="6">
    <source>
        <dbReference type="ARBA" id="ARBA00023065"/>
    </source>
</evidence>
<dbReference type="EMBL" id="JAJGNA010000031">
    <property type="protein sequence ID" value="MCC4310223.1"/>
    <property type="molecule type" value="Genomic_DNA"/>
</dbReference>
<evidence type="ECO:0000313" key="14">
    <source>
        <dbReference type="EMBL" id="MCC4310223.1"/>
    </source>
</evidence>
<dbReference type="PROSITE" id="PS01068">
    <property type="entry name" value="OMPA_1"/>
    <property type="match status" value="1"/>
</dbReference>
<keyword evidence="8 10" id="KW-0472">Membrane</keyword>
<evidence type="ECO:0000256" key="3">
    <source>
        <dbReference type="ARBA" id="ARBA00022452"/>
    </source>
</evidence>
<evidence type="ECO:0000256" key="11">
    <source>
        <dbReference type="SAM" id="MobiDB-lite"/>
    </source>
</evidence>
<dbReference type="InterPro" id="IPR006665">
    <property type="entry name" value="OmpA-like"/>
</dbReference>
<dbReference type="InterPro" id="IPR036737">
    <property type="entry name" value="OmpA-like_sf"/>
</dbReference>
<dbReference type="PRINTS" id="PR01021">
    <property type="entry name" value="OMPADOMAIN"/>
</dbReference>
<evidence type="ECO:0000256" key="1">
    <source>
        <dbReference type="ARBA" id="ARBA00004571"/>
    </source>
</evidence>
<evidence type="ECO:0000256" key="2">
    <source>
        <dbReference type="ARBA" id="ARBA00022448"/>
    </source>
</evidence>
<dbReference type="PANTHER" id="PTHR30329:SF21">
    <property type="entry name" value="LIPOPROTEIN YIAD-RELATED"/>
    <property type="match status" value="1"/>
</dbReference>
<dbReference type="GO" id="GO:0006811">
    <property type="term" value="P:monoatomic ion transport"/>
    <property type="evidence" value="ECO:0007669"/>
    <property type="project" value="UniProtKB-KW"/>
</dbReference>
<dbReference type="GO" id="GO:0015288">
    <property type="term" value="F:porin activity"/>
    <property type="evidence" value="ECO:0007669"/>
    <property type="project" value="UniProtKB-KW"/>
</dbReference>
<evidence type="ECO:0000313" key="15">
    <source>
        <dbReference type="Proteomes" id="UP001108027"/>
    </source>
</evidence>
<evidence type="ECO:0000256" key="12">
    <source>
        <dbReference type="SAM" id="SignalP"/>
    </source>
</evidence>
<dbReference type="InterPro" id="IPR050330">
    <property type="entry name" value="Bact_OuterMem_StrucFunc"/>
</dbReference>
<feature type="region of interest" description="Disordered" evidence="11">
    <location>
        <begin position="296"/>
        <end position="323"/>
    </location>
</feature>
<evidence type="ECO:0000256" key="10">
    <source>
        <dbReference type="PROSITE-ProRule" id="PRU00473"/>
    </source>
</evidence>
<dbReference type="Gene3D" id="3.30.1330.60">
    <property type="entry name" value="OmpA-like domain"/>
    <property type="match status" value="1"/>
</dbReference>
<dbReference type="GO" id="GO:0046930">
    <property type="term" value="C:pore complex"/>
    <property type="evidence" value="ECO:0007669"/>
    <property type="project" value="UniProtKB-KW"/>
</dbReference>
<evidence type="ECO:0000256" key="8">
    <source>
        <dbReference type="ARBA" id="ARBA00023136"/>
    </source>
</evidence>
<keyword evidence="6" id="KW-0406">Ion transport</keyword>
<keyword evidence="4" id="KW-0812">Transmembrane</keyword>
<feature type="signal peptide" evidence="12">
    <location>
        <begin position="1"/>
        <end position="28"/>
    </location>
</feature>
<keyword evidence="9" id="KW-0998">Cell outer membrane</keyword>
<keyword evidence="5 12" id="KW-0732">Signal</keyword>
<feature type="compositionally biased region" description="Basic and acidic residues" evidence="11">
    <location>
        <begin position="309"/>
        <end position="323"/>
    </location>
</feature>
<keyword evidence="7" id="KW-0626">Porin</keyword>
<dbReference type="RefSeq" id="WP_204429451.1">
    <property type="nucleotide sequence ID" value="NZ_ARXL01000011.1"/>
</dbReference>
<organism evidence="14 15">
    <name type="scientific">Alloalcanivorax marinus</name>
    <dbReference type="NCBI Taxonomy" id="1177169"/>
    <lineage>
        <taxon>Bacteria</taxon>
        <taxon>Pseudomonadati</taxon>
        <taxon>Pseudomonadota</taxon>
        <taxon>Gammaproteobacteria</taxon>
        <taxon>Oceanospirillales</taxon>
        <taxon>Alcanivoracaceae</taxon>
        <taxon>Alloalcanivorax</taxon>
    </lineage>
</organism>
<evidence type="ECO:0000256" key="7">
    <source>
        <dbReference type="ARBA" id="ARBA00023114"/>
    </source>
</evidence>
<dbReference type="InterPro" id="IPR027385">
    <property type="entry name" value="Beta-barrel_OMP"/>
</dbReference>
<comment type="subcellular location">
    <subcellularLocation>
        <location evidence="1">Cell outer membrane</location>
        <topology evidence="1">Multi-pass membrane protein</topology>
    </subcellularLocation>
</comment>
<feature type="domain" description="OmpA-like" evidence="13">
    <location>
        <begin position="208"/>
        <end position="323"/>
    </location>
</feature>
<keyword evidence="3" id="KW-1134">Transmembrane beta strand</keyword>
<name>A0A9Q3UR19_9GAMM</name>
<feature type="chain" id="PRO_5040272453" evidence="12">
    <location>
        <begin position="29"/>
        <end position="323"/>
    </location>
</feature>
<dbReference type="PANTHER" id="PTHR30329">
    <property type="entry name" value="STATOR ELEMENT OF FLAGELLAR MOTOR COMPLEX"/>
    <property type="match status" value="1"/>
</dbReference>
<dbReference type="InterPro" id="IPR011250">
    <property type="entry name" value="OMP/PagP_B-barrel"/>
</dbReference>
<evidence type="ECO:0000256" key="5">
    <source>
        <dbReference type="ARBA" id="ARBA00022729"/>
    </source>
</evidence>
<dbReference type="Pfam" id="PF00691">
    <property type="entry name" value="OmpA"/>
    <property type="match status" value="1"/>
</dbReference>
<protein>
    <submittedName>
        <fullName evidence="14">OmpA family protein</fullName>
    </submittedName>
</protein>
<keyword evidence="2" id="KW-0813">Transport</keyword>
<comment type="caution">
    <text evidence="14">The sequence shown here is derived from an EMBL/GenBank/DDBJ whole genome shotgun (WGS) entry which is preliminary data.</text>
</comment>
<evidence type="ECO:0000256" key="4">
    <source>
        <dbReference type="ARBA" id="ARBA00022692"/>
    </source>
</evidence>
<dbReference type="Pfam" id="PF13505">
    <property type="entry name" value="OMP_b-brl"/>
    <property type="match status" value="1"/>
</dbReference>
<dbReference type="AlphaFoldDB" id="A0A9Q3UR19"/>
<dbReference type="Gene3D" id="2.40.160.20">
    <property type="match status" value="1"/>
</dbReference>
<evidence type="ECO:0000256" key="9">
    <source>
        <dbReference type="ARBA" id="ARBA00023237"/>
    </source>
</evidence>
<dbReference type="SUPFAM" id="SSF56925">
    <property type="entry name" value="OMPA-like"/>
    <property type="match status" value="1"/>
</dbReference>
<dbReference type="GO" id="GO:0009279">
    <property type="term" value="C:cell outer membrane"/>
    <property type="evidence" value="ECO:0007669"/>
    <property type="project" value="UniProtKB-SubCell"/>
</dbReference>
<sequence length="323" mass="35414">MPSVKLCCLVGAAIGAGLAVLTSPVAHADGERADPRGWNASAMGVYVFEDQDRNDVDYGTGLRFGLGRQIGEHWDLEWQGFGHSLERDRASGQHWQYGLGADALRYLYREGPSPYLLVGGGGIYTDSNRGTDTNAFLNAGAGLHFRDVWGSMGLRMELRYVLDFSDDGSGNEPFNDVRALVGLTFPLFGGGDYETRIIERERVVVKPVPMAPPEVLHGVNFEFDSARLTPNAKTVLREVAERLQAYPNSEVEIGGHTDSTGSASYNQALSERRAASVRDFLIDQGVDPGRLTAVGYGASRPVDDNGTEQGRERNRRIEMRRMN</sequence>
<accession>A0A9Q3UR19</accession>
<keyword evidence="15" id="KW-1185">Reference proteome</keyword>
<dbReference type="CDD" id="cd07185">
    <property type="entry name" value="OmpA_C-like"/>
    <property type="match status" value="1"/>
</dbReference>
<dbReference type="PROSITE" id="PS51123">
    <property type="entry name" value="OMPA_2"/>
    <property type="match status" value="1"/>
</dbReference>
<evidence type="ECO:0000259" key="13">
    <source>
        <dbReference type="PROSITE" id="PS51123"/>
    </source>
</evidence>
<proteinExistence type="predicted"/>
<dbReference type="InterPro" id="IPR006690">
    <property type="entry name" value="OMPA-like_CS"/>
</dbReference>
<dbReference type="Proteomes" id="UP001108027">
    <property type="component" value="Unassembled WGS sequence"/>
</dbReference>
<gene>
    <name evidence="14" type="ORF">LL252_16755</name>
</gene>
<dbReference type="SUPFAM" id="SSF103088">
    <property type="entry name" value="OmpA-like"/>
    <property type="match status" value="1"/>
</dbReference>